<dbReference type="GO" id="GO:0003676">
    <property type="term" value="F:nucleic acid binding"/>
    <property type="evidence" value="ECO:0007669"/>
    <property type="project" value="InterPro"/>
</dbReference>
<dbReference type="InterPro" id="IPR026822">
    <property type="entry name" value="Spp2/MOS2_G-patch"/>
</dbReference>
<dbReference type="PROSITE" id="PS50174">
    <property type="entry name" value="G_PATCH"/>
    <property type="match status" value="1"/>
</dbReference>
<dbReference type="Proteomes" id="UP000594263">
    <property type="component" value="Unplaced"/>
</dbReference>
<comment type="subcellular location">
    <subcellularLocation>
        <location evidence="1">Nucleus</location>
    </subcellularLocation>
</comment>
<accession>A0A7N0RH97</accession>
<feature type="compositionally biased region" description="Low complexity" evidence="4">
    <location>
        <begin position="1"/>
        <end position="15"/>
    </location>
</feature>
<dbReference type="Gene3D" id="2.30.30.30">
    <property type="match status" value="1"/>
</dbReference>
<dbReference type="Gramene" id="Kaladp0011s0587.1.v1.1">
    <property type="protein sequence ID" value="Kaladp0011s0587.1.v1.1.CDS.1"/>
    <property type="gene ID" value="Kaladp0011s0587.v1.1"/>
</dbReference>
<dbReference type="Pfam" id="PF25088">
    <property type="entry name" value="GPKOW_C"/>
    <property type="match status" value="1"/>
</dbReference>
<dbReference type="SMART" id="SM00739">
    <property type="entry name" value="KOW"/>
    <property type="match status" value="2"/>
</dbReference>
<dbReference type="InterPro" id="IPR005824">
    <property type="entry name" value="KOW"/>
</dbReference>
<evidence type="ECO:0000313" key="6">
    <source>
        <dbReference type="EnsemblPlants" id="Kaladp0011s0587.1.v1.1.CDS.1"/>
    </source>
</evidence>
<evidence type="ECO:0000256" key="3">
    <source>
        <dbReference type="ARBA" id="ARBA00023242"/>
    </source>
</evidence>
<evidence type="ECO:0000259" key="5">
    <source>
        <dbReference type="PROSITE" id="PS50174"/>
    </source>
</evidence>
<dbReference type="InterPro" id="IPR045166">
    <property type="entry name" value="Spp2-like"/>
</dbReference>
<dbReference type="AlphaFoldDB" id="A0A7N0RH97"/>
<dbReference type="GO" id="GO:0000398">
    <property type="term" value="P:mRNA splicing, via spliceosome"/>
    <property type="evidence" value="ECO:0007669"/>
    <property type="project" value="InterPro"/>
</dbReference>
<evidence type="ECO:0000256" key="2">
    <source>
        <dbReference type="ARBA" id="ARBA00010966"/>
    </source>
</evidence>
<feature type="domain" description="G-patch" evidence="5">
    <location>
        <begin position="165"/>
        <end position="211"/>
    </location>
</feature>
<feature type="region of interest" description="Disordered" evidence="4">
    <location>
        <begin position="1"/>
        <end position="39"/>
    </location>
</feature>
<reference evidence="6" key="1">
    <citation type="submission" date="2021-01" db="UniProtKB">
        <authorList>
            <consortium name="EnsemblPlants"/>
        </authorList>
    </citation>
    <scope>IDENTIFICATION</scope>
</reference>
<keyword evidence="3" id="KW-0539">Nucleus</keyword>
<protein>
    <recommendedName>
        <fullName evidence="5">G-patch domain-containing protein</fullName>
    </recommendedName>
</protein>
<proteinExistence type="inferred from homology"/>
<dbReference type="PANTHER" id="PTHR15818:SF2">
    <property type="entry name" value="G-PATCH DOMAIN AND KOW MOTIFS-CONTAINING PROTEIN"/>
    <property type="match status" value="1"/>
</dbReference>
<organism evidence="6 7">
    <name type="scientific">Kalanchoe fedtschenkoi</name>
    <name type="common">Lavender scallops</name>
    <name type="synonym">South American air plant</name>
    <dbReference type="NCBI Taxonomy" id="63787"/>
    <lineage>
        <taxon>Eukaryota</taxon>
        <taxon>Viridiplantae</taxon>
        <taxon>Streptophyta</taxon>
        <taxon>Embryophyta</taxon>
        <taxon>Tracheophyta</taxon>
        <taxon>Spermatophyta</taxon>
        <taxon>Magnoliopsida</taxon>
        <taxon>eudicotyledons</taxon>
        <taxon>Gunneridae</taxon>
        <taxon>Pentapetalae</taxon>
        <taxon>Saxifragales</taxon>
        <taxon>Crassulaceae</taxon>
        <taxon>Kalanchoe</taxon>
    </lineage>
</organism>
<feature type="region of interest" description="Disordered" evidence="4">
    <location>
        <begin position="112"/>
        <end position="131"/>
    </location>
</feature>
<comment type="similarity">
    <text evidence="2">Belongs to the MOS2 family.</text>
</comment>
<feature type="region of interest" description="Disordered" evidence="4">
    <location>
        <begin position="317"/>
        <end position="353"/>
    </location>
</feature>
<name>A0A7N0RH97_KALFE</name>
<dbReference type="SMART" id="SM00443">
    <property type="entry name" value="G_patch"/>
    <property type="match status" value="1"/>
</dbReference>
<evidence type="ECO:0000256" key="1">
    <source>
        <dbReference type="ARBA" id="ARBA00004123"/>
    </source>
</evidence>
<evidence type="ECO:0000256" key="4">
    <source>
        <dbReference type="SAM" id="MobiDB-lite"/>
    </source>
</evidence>
<dbReference type="EnsemblPlants" id="Kaladp0011s0587.1.v1.1">
    <property type="protein sequence ID" value="Kaladp0011s0587.1.v1.1.CDS.1"/>
    <property type="gene ID" value="Kaladp0011s0587.v1.1"/>
</dbReference>
<dbReference type="InterPro" id="IPR014722">
    <property type="entry name" value="Rib_uL2_dom2"/>
</dbReference>
<dbReference type="InterPro" id="IPR000467">
    <property type="entry name" value="G_patch_dom"/>
</dbReference>
<sequence>MKLSFSVNNGKSSSKSNRKPTANFSDASQEDHVSNQSSKFFVTEFDGSKTLAEVNRRKHVIPPKENEWNPYKKMKNLELPLDPAGKHNALDFELEVPMADSDEKMSYGLNLREGGGKVEGGDKGGAGEEPVRGRGVENVLLEKLKYDLHRLPEDRGFAEFDEVPVEGFGAALLAGYGWVEGRGIGKNAKEDVKVKEYTRRTAKEGLGFYDDKYADTRKEAKKEKVVEVQATKEDVVMEGEEKFVPGDEVRVVAGRRNIGLKGSVVEILGRDKLVLKHCITGEELEVRASDVALLGSKEEEECVRRLKELKIRPPKVEGKRVKEQRLREKRRETNKSRKEDRGSGYNRKEERKPQTKWLANHIKVRIISKEVKGGRLYCKKGKVVDVVGPTTCDLSMDDNGELVQGVEQDFLETAIPRAGGPVLVLYGEHKGIYGTLMERDGETETGIVRDADTHSLLSVSLEQMAEYVGDPAELGY</sequence>
<evidence type="ECO:0000313" key="7">
    <source>
        <dbReference type="Proteomes" id="UP000594263"/>
    </source>
</evidence>
<keyword evidence="7" id="KW-1185">Reference proteome</keyword>
<dbReference type="OMA" id="AHKDKEK"/>
<dbReference type="Pfam" id="PF12656">
    <property type="entry name" value="G-patch_2"/>
    <property type="match status" value="1"/>
</dbReference>
<dbReference type="PANTHER" id="PTHR15818">
    <property type="entry name" value="G PATCH AND KOW-CONTAINING"/>
    <property type="match status" value="1"/>
</dbReference>
<dbReference type="GO" id="GO:0005681">
    <property type="term" value="C:spliceosomal complex"/>
    <property type="evidence" value="ECO:0007669"/>
    <property type="project" value="TreeGrafter"/>
</dbReference>
<feature type="compositionally biased region" description="Basic and acidic residues" evidence="4">
    <location>
        <begin position="114"/>
        <end position="131"/>
    </location>
</feature>
<dbReference type="Gene3D" id="2.30.30.140">
    <property type="match status" value="1"/>
</dbReference>